<keyword evidence="2 6" id="KW-0479">Metal-binding</keyword>
<dbReference type="GO" id="GO:0046872">
    <property type="term" value="F:metal ion binding"/>
    <property type="evidence" value="ECO:0007669"/>
    <property type="project" value="UniProtKB-KW"/>
</dbReference>
<feature type="domain" description="Endonuclease/exonuclease/phosphatase" evidence="10">
    <location>
        <begin position="70"/>
        <end position="320"/>
    </location>
</feature>
<accession>A0A0C3CXK8</accession>
<evidence type="ECO:0000256" key="7">
    <source>
        <dbReference type="PIRSR" id="PIRSR604808-3"/>
    </source>
</evidence>
<keyword evidence="12" id="KW-1185">Reference proteome</keyword>
<keyword evidence="8" id="KW-0234">DNA repair</keyword>
<feature type="binding site" evidence="6">
    <location>
        <position position="214"/>
    </location>
    <ligand>
        <name>Mg(2+)</name>
        <dbReference type="ChEBI" id="CHEBI:18420"/>
        <label>1</label>
    </ligand>
</feature>
<dbReference type="Proteomes" id="UP000053424">
    <property type="component" value="Unassembled WGS sequence"/>
</dbReference>
<feature type="active site" evidence="5">
    <location>
        <position position="175"/>
    </location>
</feature>
<evidence type="ECO:0000259" key="10">
    <source>
        <dbReference type="Pfam" id="PF03372"/>
    </source>
</evidence>
<dbReference type="OrthoDB" id="498125at2759"/>
<dbReference type="HOGENOM" id="CLU_027539_1_1_1"/>
<dbReference type="EMBL" id="KN831768">
    <property type="protein sequence ID" value="KIM48894.1"/>
    <property type="molecule type" value="Genomic_DNA"/>
</dbReference>
<reference evidence="12" key="2">
    <citation type="submission" date="2015-01" db="EMBL/GenBank/DDBJ databases">
        <title>Evolutionary Origins and Diversification of the Mycorrhizal Mutualists.</title>
        <authorList>
            <consortium name="DOE Joint Genome Institute"/>
            <consortium name="Mycorrhizal Genomics Consortium"/>
            <person name="Kohler A."/>
            <person name="Kuo A."/>
            <person name="Nagy L.G."/>
            <person name="Floudas D."/>
            <person name="Copeland A."/>
            <person name="Barry K.W."/>
            <person name="Cichocki N."/>
            <person name="Veneault-Fourrey C."/>
            <person name="LaButti K."/>
            <person name="Lindquist E.A."/>
            <person name="Lipzen A."/>
            <person name="Lundell T."/>
            <person name="Morin E."/>
            <person name="Murat C."/>
            <person name="Riley R."/>
            <person name="Ohm R."/>
            <person name="Sun H."/>
            <person name="Tunlid A."/>
            <person name="Henrissat B."/>
            <person name="Grigoriev I.V."/>
            <person name="Hibbett D.S."/>
            <person name="Martin F."/>
        </authorList>
    </citation>
    <scope>NUCLEOTIDE SEQUENCE [LARGE SCALE GENOMIC DNA]</scope>
    <source>
        <strain evidence="12">h7</strain>
    </source>
</reference>
<evidence type="ECO:0000256" key="1">
    <source>
        <dbReference type="ARBA" id="ARBA00007092"/>
    </source>
</evidence>
<keyword evidence="4 6" id="KW-0460">Magnesium</keyword>
<dbReference type="AlphaFoldDB" id="A0A0C3CXK8"/>
<dbReference type="PANTHER" id="PTHR22748:SF6">
    <property type="entry name" value="DNA-(APURINIC OR APYRIMIDINIC SITE) ENDONUCLEASE"/>
    <property type="match status" value="1"/>
</dbReference>
<evidence type="ECO:0000256" key="4">
    <source>
        <dbReference type="ARBA" id="ARBA00022842"/>
    </source>
</evidence>
<feature type="binding site" evidence="6">
    <location>
        <position position="319"/>
    </location>
    <ligand>
        <name>Mg(2+)</name>
        <dbReference type="ChEBI" id="CHEBI:18420"/>
        <label>1</label>
    </ligand>
</feature>
<protein>
    <recommendedName>
        <fullName evidence="10">Endonuclease/exonuclease/phosphatase domain-containing protein</fullName>
    </recommendedName>
</protein>
<dbReference type="GO" id="GO:0008081">
    <property type="term" value="F:phosphoric diester hydrolase activity"/>
    <property type="evidence" value="ECO:0007669"/>
    <property type="project" value="TreeGrafter"/>
</dbReference>
<dbReference type="STRING" id="686832.A0A0C3CXK8"/>
<dbReference type="GO" id="GO:0003906">
    <property type="term" value="F:DNA-(apurinic or apyrimidinic site) endonuclease activity"/>
    <property type="evidence" value="ECO:0007669"/>
    <property type="project" value="TreeGrafter"/>
</dbReference>
<feature type="site" description="Interaction with DNA substrate" evidence="7">
    <location>
        <position position="320"/>
    </location>
</feature>
<proteinExistence type="inferred from homology"/>
<feature type="binding site" evidence="6">
    <location>
        <position position="320"/>
    </location>
    <ligand>
        <name>Mg(2+)</name>
        <dbReference type="ChEBI" id="CHEBI:18420"/>
        <label>1</label>
    </ligand>
</feature>
<dbReference type="GO" id="GO:0005634">
    <property type="term" value="C:nucleus"/>
    <property type="evidence" value="ECO:0007669"/>
    <property type="project" value="TreeGrafter"/>
</dbReference>
<dbReference type="InterPro" id="IPR004808">
    <property type="entry name" value="AP_endonuc_1"/>
</dbReference>
<evidence type="ECO:0000256" key="8">
    <source>
        <dbReference type="RuleBase" id="RU362131"/>
    </source>
</evidence>
<feature type="active site" description="Proton acceptor" evidence="5">
    <location>
        <position position="320"/>
    </location>
</feature>
<dbReference type="PROSITE" id="PS51435">
    <property type="entry name" value="AP_NUCLEASE_F1_4"/>
    <property type="match status" value="1"/>
</dbReference>
<evidence type="ECO:0000313" key="11">
    <source>
        <dbReference type="EMBL" id="KIM48894.1"/>
    </source>
</evidence>
<dbReference type="PANTHER" id="PTHR22748">
    <property type="entry name" value="AP ENDONUCLEASE"/>
    <property type="match status" value="1"/>
</dbReference>
<dbReference type="GO" id="GO:0006284">
    <property type="term" value="P:base-excision repair"/>
    <property type="evidence" value="ECO:0007669"/>
    <property type="project" value="TreeGrafter"/>
</dbReference>
<feature type="site" description="Important for catalytic activity" evidence="7">
    <location>
        <position position="293"/>
    </location>
</feature>
<feature type="binding site" evidence="6">
    <location>
        <position position="101"/>
    </location>
    <ligand>
        <name>Mg(2+)</name>
        <dbReference type="ChEBI" id="CHEBI:18420"/>
        <label>1</label>
    </ligand>
</feature>
<keyword evidence="3" id="KW-0378">Hydrolase</keyword>
<dbReference type="NCBIfam" id="TIGR00633">
    <property type="entry name" value="xth"/>
    <property type="match status" value="1"/>
</dbReference>
<name>A0A0C3CXK8_HEBCY</name>
<organism evidence="11 12">
    <name type="scientific">Hebeloma cylindrosporum</name>
    <dbReference type="NCBI Taxonomy" id="76867"/>
    <lineage>
        <taxon>Eukaryota</taxon>
        <taxon>Fungi</taxon>
        <taxon>Dikarya</taxon>
        <taxon>Basidiomycota</taxon>
        <taxon>Agaricomycotina</taxon>
        <taxon>Agaricomycetes</taxon>
        <taxon>Agaricomycetidae</taxon>
        <taxon>Agaricales</taxon>
        <taxon>Agaricineae</taxon>
        <taxon>Hymenogastraceae</taxon>
        <taxon>Hebeloma</taxon>
    </lineage>
</organism>
<keyword evidence="6" id="KW-0464">Manganese</keyword>
<feature type="active site" description="Proton donor/acceptor" evidence="5">
    <location>
        <position position="214"/>
    </location>
</feature>
<sequence length="331" mass="37327">MPAPSRSSSKRKIERDEESDPEVGISQSSQISKKIRTEKSFASENKQPTNKVLPVQIVLPKKLSGTSRIVTWNVSGFAASSKKGFKHYLEAEDPDILIITETKLQQPPADPSLTTRFPHQYWSSSATKGYAGTAILSKQAPLSTTDTLPGHPNPTSVKGRIITLEFDKCYLVGTYVVNAGQGLKTLEEKKIWNTHFFPYLRELDKKKPVIWAGDFNVAPTELDLANPKPNWNKTAGYTEVETTAFKNFLSPPEDPEANKFIDVWRNRHPDERAYSYFSYRFNCRAKGVGWRLDGFVLSERLLERTKLCEIRDEIYGASDHCPVVLEIDGTL</sequence>
<evidence type="ECO:0000256" key="3">
    <source>
        <dbReference type="ARBA" id="ARBA00022801"/>
    </source>
</evidence>
<evidence type="ECO:0000256" key="5">
    <source>
        <dbReference type="PIRSR" id="PIRSR604808-1"/>
    </source>
</evidence>
<dbReference type="InterPro" id="IPR005135">
    <property type="entry name" value="Endo/exonuclease/phosphatase"/>
</dbReference>
<dbReference type="Pfam" id="PF03372">
    <property type="entry name" value="Exo_endo_phos"/>
    <property type="match status" value="1"/>
</dbReference>
<dbReference type="NCBIfam" id="TIGR00195">
    <property type="entry name" value="exoDNase_III"/>
    <property type="match status" value="1"/>
</dbReference>
<feature type="binding site" evidence="6">
    <location>
        <position position="216"/>
    </location>
    <ligand>
        <name>Mg(2+)</name>
        <dbReference type="ChEBI" id="CHEBI:18420"/>
        <label>1</label>
    </ligand>
</feature>
<dbReference type="Gene3D" id="3.60.10.10">
    <property type="entry name" value="Endonuclease/exonuclease/phosphatase"/>
    <property type="match status" value="1"/>
</dbReference>
<evidence type="ECO:0000313" key="12">
    <source>
        <dbReference type="Proteomes" id="UP000053424"/>
    </source>
</evidence>
<reference evidence="11 12" key="1">
    <citation type="submission" date="2014-04" db="EMBL/GenBank/DDBJ databases">
        <authorList>
            <consortium name="DOE Joint Genome Institute"/>
            <person name="Kuo A."/>
            <person name="Gay G."/>
            <person name="Dore J."/>
            <person name="Kohler A."/>
            <person name="Nagy L.G."/>
            <person name="Floudas D."/>
            <person name="Copeland A."/>
            <person name="Barry K.W."/>
            <person name="Cichocki N."/>
            <person name="Veneault-Fourrey C."/>
            <person name="LaButti K."/>
            <person name="Lindquist E.A."/>
            <person name="Lipzen A."/>
            <person name="Lundell T."/>
            <person name="Morin E."/>
            <person name="Murat C."/>
            <person name="Sun H."/>
            <person name="Tunlid A."/>
            <person name="Henrissat B."/>
            <person name="Grigoriev I.V."/>
            <person name="Hibbett D.S."/>
            <person name="Martin F."/>
            <person name="Nordberg H.P."/>
            <person name="Cantor M.N."/>
            <person name="Hua S.X."/>
        </authorList>
    </citation>
    <scope>NUCLEOTIDE SEQUENCE [LARGE SCALE GENOMIC DNA]</scope>
    <source>
        <strain evidence="12">h7</strain>
    </source>
</reference>
<comment type="similarity">
    <text evidence="1 8">Belongs to the DNA repair enzymes AP/ExoA family.</text>
</comment>
<feature type="binding site" evidence="6">
    <location>
        <position position="73"/>
    </location>
    <ligand>
        <name>Mg(2+)</name>
        <dbReference type="ChEBI" id="CHEBI:18420"/>
        <label>1</label>
    </ligand>
</feature>
<evidence type="ECO:0000256" key="2">
    <source>
        <dbReference type="ARBA" id="ARBA00022723"/>
    </source>
</evidence>
<evidence type="ECO:0000256" key="9">
    <source>
        <dbReference type="SAM" id="MobiDB-lite"/>
    </source>
</evidence>
<comment type="cofactor">
    <cofactor evidence="6 8">
        <name>Mg(2+)</name>
        <dbReference type="ChEBI" id="CHEBI:18420"/>
    </cofactor>
    <cofactor evidence="6 8">
        <name>Mn(2+)</name>
        <dbReference type="ChEBI" id="CHEBI:29035"/>
    </cofactor>
    <text evidence="6 8">Probably binds two magnesium or manganese ions per subunit.</text>
</comment>
<keyword evidence="8" id="KW-0227">DNA damage</keyword>
<feature type="site" description="Transition state stabilizer" evidence="7">
    <location>
        <position position="216"/>
    </location>
</feature>
<evidence type="ECO:0000256" key="6">
    <source>
        <dbReference type="PIRSR" id="PIRSR604808-2"/>
    </source>
</evidence>
<dbReference type="CDD" id="cd09087">
    <property type="entry name" value="Ape1-like_AP-endo"/>
    <property type="match status" value="1"/>
</dbReference>
<gene>
    <name evidence="11" type="ORF">M413DRAFT_438069</name>
</gene>
<feature type="region of interest" description="Disordered" evidence="9">
    <location>
        <begin position="1"/>
        <end position="47"/>
    </location>
</feature>
<dbReference type="GO" id="GO:0008311">
    <property type="term" value="F:double-stranded DNA 3'-5' DNA exonuclease activity"/>
    <property type="evidence" value="ECO:0007669"/>
    <property type="project" value="TreeGrafter"/>
</dbReference>
<dbReference type="InterPro" id="IPR036691">
    <property type="entry name" value="Endo/exonu/phosph_ase_sf"/>
</dbReference>
<dbReference type="SUPFAM" id="SSF56219">
    <property type="entry name" value="DNase I-like"/>
    <property type="match status" value="1"/>
</dbReference>